<evidence type="ECO:0000259" key="2">
    <source>
        <dbReference type="Pfam" id="PF24883"/>
    </source>
</evidence>
<name>A7EVZ4_SCLS1</name>
<dbReference type="HOGENOM" id="CLU_000288_34_5_1"/>
<reference evidence="4" key="1">
    <citation type="journal article" date="2011" name="PLoS Genet.">
        <title>Genomic analysis of the necrotrophic fungal pathogens Sclerotinia sclerotiorum and Botrytis cinerea.</title>
        <authorList>
            <person name="Amselem J."/>
            <person name="Cuomo C.A."/>
            <person name="van Kan J.A."/>
            <person name="Viaud M."/>
            <person name="Benito E.P."/>
            <person name="Couloux A."/>
            <person name="Coutinho P.M."/>
            <person name="de Vries R.P."/>
            <person name="Dyer P.S."/>
            <person name="Fillinger S."/>
            <person name="Fournier E."/>
            <person name="Gout L."/>
            <person name="Hahn M."/>
            <person name="Kohn L."/>
            <person name="Lapalu N."/>
            <person name="Plummer K.M."/>
            <person name="Pradier J.M."/>
            <person name="Quevillon E."/>
            <person name="Sharon A."/>
            <person name="Simon A."/>
            <person name="ten Have A."/>
            <person name="Tudzynski B."/>
            <person name="Tudzynski P."/>
            <person name="Wincker P."/>
            <person name="Andrew M."/>
            <person name="Anthouard V."/>
            <person name="Beever R.E."/>
            <person name="Beffa R."/>
            <person name="Benoit I."/>
            <person name="Bouzid O."/>
            <person name="Brault B."/>
            <person name="Chen Z."/>
            <person name="Choquer M."/>
            <person name="Collemare J."/>
            <person name="Cotton P."/>
            <person name="Danchin E.G."/>
            <person name="Da Silva C."/>
            <person name="Gautier A."/>
            <person name="Giraud C."/>
            <person name="Giraud T."/>
            <person name="Gonzalez C."/>
            <person name="Grossetete S."/>
            <person name="Guldener U."/>
            <person name="Henrissat B."/>
            <person name="Howlett B.J."/>
            <person name="Kodira C."/>
            <person name="Kretschmer M."/>
            <person name="Lappartient A."/>
            <person name="Leroch M."/>
            <person name="Levis C."/>
            <person name="Mauceli E."/>
            <person name="Neuveglise C."/>
            <person name="Oeser B."/>
            <person name="Pearson M."/>
            <person name="Poulain J."/>
            <person name="Poussereau N."/>
            <person name="Quesneville H."/>
            <person name="Rascle C."/>
            <person name="Schumacher J."/>
            <person name="Segurens B."/>
            <person name="Sexton A."/>
            <person name="Silva E."/>
            <person name="Sirven C."/>
            <person name="Soanes D.M."/>
            <person name="Talbot N.J."/>
            <person name="Templeton M."/>
            <person name="Yandava C."/>
            <person name="Yarden O."/>
            <person name="Zeng Q."/>
            <person name="Rollins J.A."/>
            <person name="Lebrun M.H."/>
            <person name="Dickman M."/>
        </authorList>
    </citation>
    <scope>NUCLEOTIDE SEQUENCE [LARGE SCALE GENOMIC DNA]</scope>
    <source>
        <strain evidence="4">ATCC 18683 / 1980 / Ss-1</strain>
    </source>
</reference>
<evidence type="ECO:0000313" key="4">
    <source>
        <dbReference type="Proteomes" id="UP000001312"/>
    </source>
</evidence>
<evidence type="ECO:0000313" key="3">
    <source>
        <dbReference type="EMBL" id="EDN93636.1"/>
    </source>
</evidence>
<dbReference type="GeneID" id="5485719"/>
<proteinExistence type="predicted"/>
<feature type="domain" description="Nephrocystin 3-like N-terminal" evidence="2">
    <location>
        <begin position="132"/>
        <end position="215"/>
    </location>
</feature>
<dbReference type="InParanoid" id="A7EVZ4"/>
<dbReference type="KEGG" id="ssl:SS1G_09503"/>
<keyword evidence="4" id="KW-1185">Reference proteome</keyword>
<dbReference type="InterPro" id="IPR056884">
    <property type="entry name" value="NPHP3-like_N"/>
</dbReference>
<dbReference type="AlphaFoldDB" id="A7EVZ4"/>
<dbReference type="Proteomes" id="UP000001312">
    <property type="component" value="Unassembled WGS sequence"/>
</dbReference>
<sequence length="240" mass="26771">MAEAFDVASGIAGLISLADAVVRRGYKYMRDVKDAEKSALIEVLANQEQLNRGISAVKAEQESSRLERQISAREATLKKKLDILCTIDVRKWQDSNVRLRQSGTGLWFTESKELQDWASADHSKLWVYGIGLAIFYCDYKDSRTHDPRTILGELARQLIQHENAFIQLEAFCKKHNMTESAQGSATPEDFCQLIVEISKNFISTSIVVDGLDEAGELRADGYKAPRIPKSGTGNNQNLAC</sequence>
<dbReference type="PANTHER" id="PTHR10039">
    <property type="entry name" value="AMELOGENIN"/>
    <property type="match status" value="1"/>
</dbReference>
<protein>
    <recommendedName>
        <fullName evidence="2">Nephrocystin 3-like N-terminal domain-containing protein</fullName>
    </recommendedName>
</protein>
<keyword evidence="1" id="KW-0677">Repeat</keyword>
<dbReference type="RefSeq" id="XP_001589781.1">
    <property type="nucleotide sequence ID" value="XM_001589731.1"/>
</dbReference>
<accession>A7EVZ4</accession>
<dbReference type="EMBL" id="CH476633">
    <property type="protein sequence ID" value="EDN93636.1"/>
    <property type="molecule type" value="Genomic_DNA"/>
</dbReference>
<evidence type="ECO:0000256" key="1">
    <source>
        <dbReference type="ARBA" id="ARBA00022737"/>
    </source>
</evidence>
<dbReference type="Pfam" id="PF24883">
    <property type="entry name" value="NPHP3_N"/>
    <property type="match status" value="1"/>
</dbReference>
<dbReference type="PANTHER" id="PTHR10039:SF15">
    <property type="entry name" value="NACHT DOMAIN-CONTAINING PROTEIN"/>
    <property type="match status" value="1"/>
</dbReference>
<organism evidence="3 4">
    <name type="scientific">Sclerotinia sclerotiorum (strain ATCC 18683 / 1980 / Ss-1)</name>
    <name type="common">White mold</name>
    <name type="synonym">Whetzelinia sclerotiorum</name>
    <dbReference type="NCBI Taxonomy" id="665079"/>
    <lineage>
        <taxon>Eukaryota</taxon>
        <taxon>Fungi</taxon>
        <taxon>Dikarya</taxon>
        <taxon>Ascomycota</taxon>
        <taxon>Pezizomycotina</taxon>
        <taxon>Leotiomycetes</taxon>
        <taxon>Helotiales</taxon>
        <taxon>Sclerotiniaceae</taxon>
        <taxon>Sclerotinia</taxon>
    </lineage>
</organism>
<gene>
    <name evidence="3" type="ORF">SS1G_09503</name>
</gene>